<dbReference type="PANTHER" id="PTHR33376:SF5">
    <property type="entry name" value="EXTRACYTOPLASMIC SOLUTE RECEPTOR PROTEIN"/>
    <property type="match status" value="1"/>
</dbReference>
<dbReference type="GO" id="GO:0031317">
    <property type="term" value="C:tripartite ATP-independent periplasmic transporter complex"/>
    <property type="evidence" value="ECO:0007669"/>
    <property type="project" value="InterPro"/>
</dbReference>
<organism evidence="4 5">
    <name type="scientific">Pigmentiphaga litoralis</name>
    <dbReference type="NCBI Taxonomy" id="516702"/>
    <lineage>
        <taxon>Bacteria</taxon>
        <taxon>Pseudomonadati</taxon>
        <taxon>Pseudomonadota</taxon>
        <taxon>Betaproteobacteria</taxon>
        <taxon>Burkholderiales</taxon>
        <taxon>Alcaligenaceae</taxon>
        <taxon>Pigmentiphaga</taxon>
    </lineage>
</organism>
<dbReference type="GO" id="GO:0055085">
    <property type="term" value="P:transmembrane transport"/>
    <property type="evidence" value="ECO:0007669"/>
    <property type="project" value="InterPro"/>
</dbReference>
<dbReference type="InterPro" id="IPR026289">
    <property type="entry name" value="SBP_TakP-like"/>
</dbReference>
<dbReference type="PANTHER" id="PTHR33376">
    <property type="match status" value="1"/>
</dbReference>
<evidence type="ECO:0000313" key="4">
    <source>
        <dbReference type="EMBL" id="NYE85250.1"/>
    </source>
</evidence>
<accession>A0A7Y9IY50</accession>
<comment type="caution">
    <text evidence="4">The sequence shown here is derived from an EMBL/GenBank/DDBJ whole genome shotgun (WGS) entry which is preliminary data.</text>
</comment>
<protein>
    <submittedName>
        <fullName evidence="4">TRAP-type mannitol/chloroaromatic compound transport system substrate-binding protein</fullName>
    </submittedName>
</protein>
<keyword evidence="1" id="KW-0732">Signal</keyword>
<name>A0A7Y9IY50_9BURK</name>
<proteinExistence type="predicted"/>
<evidence type="ECO:0000256" key="1">
    <source>
        <dbReference type="ARBA" id="ARBA00022729"/>
    </source>
</evidence>
<dbReference type="Gene3D" id="3.40.190.170">
    <property type="entry name" value="Bacterial extracellular solute-binding protein, family 7"/>
    <property type="match status" value="1"/>
</dbReference>
<feature type="binding site" evidence="2">
    <location>
        <position position="148"/>
    </location>
    <ligand>
        <name>substrate</name>
    </ligand>
</feature>
<sequence>MKIQAVWSEDSVLHEFAMDYVDIVNTIGAGRVRLEMLPRGAVVSRGGDLYGAVASGALDAAHGVASNQYGKDKAYALFTTPPSFGWNSTQMLGWMRHGGGQALYDELVQKIHGHNISGYLVGPMPTQPLGWFKKPIHSPEDLKGLRFRTGGLSADVCRVMGMEPVLIPGNETAEALASGRVDAAEYLNPTIDRQVGLAKAAPLYIVQGYHQVCECFEIIFNKSRLDALGDEVKRILEIAGDAASSSMAYKQMVYYPRDLEQLKVVDNITVVQAPESILDAQLSAWATVIEDLSADPFFKKVIDSQRAWTKTVVGFDLVWDAPRERAFDFFNPS</sequence>
<gene>
    <name evidence="4" type="ORF">FHW18_004557</name>
</gene>
<feature type="binding site" evidence="3">
    <location>
        <position position="185"/>
    </location>
    <ligand>
        <name>substrate</name>
    </ligand>
</feature>
<feature type="binding site" evidence="3">
    <location>
        <position position="186"/>
    </location>
    <ligand>
        <name>Na(+)</name>
        <dbReference type="ChEBI" id="CHEBI:29101"/>
    </ligand>
</feature>
<dbReference type="Gene3D" id="3.40.190.10">
    <property type="entry name" value="Periplasmic binding protein-like II"/>
    <property type="match status" value="1"/>
</dbReference>
<keyword evidence="5" id="KW-1185">Reference proteome</keyword>
<dbReference type="InterPro" id="IPR038404">
    <property type="entry name" value="TRAP_DctP_sf"/>
</dbReference>
<feature type="binding site" evidence="2">
    <location>
        <position position="127"/>
    </location>
    <ligand>
        <name>substrate</name>
    </ligand>
</feature>
<reference evidence="4 5" key="1">
    <citation type="submission" date="2020-07" db="EMBL/GenBank/DDBJ databases">
        <title>Genomic Encyclopedia of Type Strains, Phase IV (KMG-V): Genome sequencing to study the core and pangenomes of soil and plant-associated prokaryotes.</title>
        <authorList>
            <person name="Whitman W."/>
        </authorList>
    </citation>
    <scope>NUCLEOTIDE SEQUENCE [LARGE SCALE GENOMIC DNA]</scope>
    <source>
        <strain evidence="4 5">SAS40</strain>
    </source>
</reference>
<dbReference type="PIRSF" id="PIRSF039026">
    <property type="entry name" value="SiaP"/>
    <property type="match status" value="1"/>
</dbReference>
<dbReference type="Pfam" id="PF03480">
    <property type="entry name" value="DctP"/>
    <property type="match status" value="1"/>
</dbReference>
<dbReference type="GO" id="GO:0046872">
    <property type="term" value="F:metal ion binding"/>
    <property type="evidence" value="ECO:0007669"/>
    <property type="project" value="UniProtKB-KW"/>
</dbReference>
<dbReference type="Proteomes" id="UP000542125">
    <property type="component" value="Unassembled WGS sequence"/>
</dbReference>
<dbReference type="EMBL" id="JACBYR010000002">
    <property type="protein sequence ID" value="NYE85250.1"/>
    <property type="molecule type" value="Genomic_DNA"/>
</dbReference>
<evidence type="ECO:0000256" key="3">
    <source>
        <dbReference type="PIRSR" id="PIRSR039026-2"/>
    </source>
</evidence>
<dbReference type="RefSeq" id="WP_179589224.1">
    <property type="nucleotide sequence ID" value="NZ_JACBYR010000002.1"/>
</dbReference>
<dbReference type="InterPro" id="IPR018389">
    <property type="entry name" value="DctP_fam"/>
</dbReference>
<evidence type="ECO:0000313" key="5">
    <source>
        <dbReference type="Proteomes" id="UP000542125"/>
    </source>
</evidence>
<keyword evidence="3" id="KW-0479">Metal-binding</keyword>
<feature type="binding site" evidence="3">
    <location>
        <position position="211"/>
    </location>
    <ligand>
        <name>substrate</name>
    </ligand>
</feature>
<dbReference type="AlphaFoldDB" id="A0A7Y9IY50"/>
<dbReference type="SUPFAM" id="SSF53850">
    <property type="entry name" value="Periplasmic binding protein-like II"/>
    <property type="match status" value="1"/>
</dbReference>
<evidence type="ECO:0000256" key="2">
    <source>
        <dbReference type="PIRSR" id="PIRSR039026-1"/>
    </source>
</evidence>